<keyword evidence="2" id="KW-0378">Hydrolase</keyword>
<keyword evidence="3" id="KW-1185">Reference proteome</keyword>
<proteinExistence type="predicted"/>
<evidence type="ECO:0000259" key="1">
    <source>
        <dbReference type="Pfam" id="PF05618"/>
    </source>
</evidence>
<reference evidence="2 3" key="1">
    <citation type="submission" date="2019-08" db="EMBL/GenBank/DDBJ databases">
        <authorList>
            <person name="Dhanesh K."/>
            <person name="Kumar G."/>
            <person name="Sasikala C."/>
            <person name="Venkata Ramana C."/>
        </authorList>
    </citation>
    <scope>NUCLEOTIDE SEQUENCE [LARGE SCALE GENOMIC DNA]</scope>
    <source>
        <strain evidence="2 3">JC645</strain>
    </source>
</reference>
<dbReference type="SUPFAM" id="SSF50630">
    <property type="entry name" value="Acid proteases"/>
    <property type="match status" value="1"/>
</dbReference>
<evidence type="ECO:0000313" key="2">
    <source>
        <dbReference type="EMBL" id="KAA5541110.1"/>
    </source>
</evidence>
<dbReference type="Proteomes" id="UP000324479">
    <property type="component" value="Unassembled WGS sequence"/>
</dbReference>
<organism evidence="2 3">
    <name type="scientific">Roseiconus nitratireducens</name>
    <dbReference type="NCBI Taxonomy" id="2605748"/>
    <lineage>
        <taxon>Bacteria</taxon>
        <taxon>Pseudomonadati</taxon>
        <taxon>Planctomycetota</taxon>
        <taxon>Planctomycetia</taxon>
        <taxon>Pirellulales</taxon>
        <taxon>Pirellulaceae</taxon>
        <taxon>Roseiconus</taxon>
    </lineage>
</organism>
<gene>
    <name evidence="2" type="ORF">FYK55_19675</name>
</gene>
<dbReference type="GO" id="GO:0006508">
    <property type="term" value="P:proteolysis"/>
    <property type="evidence" value="ECO:0007669"/>
    <property type="project" value="UniProtKB-KW"/>
</dbReference>
<keyword evidence="2" id="KW-0645">Protease</keyword>
<dbReference type="GO" id="GO:0008233">
    <property type="term" value="F:peptidase activity"/>
    <property type="evidence" value="ECO:0007669"/>
    <property type="project" value="UniProtKB-KW"/>
</dbReference>
<dbReference type="InterPro" id="IPR008503">
    <property type="entry name" value="Asp_endopeptidase"/>
</dbReference>
<accession>A0A5M6D3D0</accession>
<protein>
    <submittedName>
        <fullName evidence="2">ATP-dependent zinc protease</fullName>
    </submittedName>
</protein>
<dbReference type="Gene3D" id="2.40.70.10">
    <property type="entry name" value="Acid Proteases"/>
    <property type="match status" value="1"/>
</dbReference>
<name>A0A5M6D3D0_9BACT</name>
<dbReference type="Pfam" id="PF05618">
    <property type="entry name" value="Zn_protease"/>
    <property type="match status" value="1"/>
</dbReference>
<dbReference type="RefSeq" id="WP_150078154.1">
    <property type="nucleotide sequence ID" value="NZ_VWOX01000011.1"/>
</dbReference>
<evidence type="ECO:0000313" key="3">
    <source>
        <dbReference type="Proteomes" id="UP000324479"/>
    </source>
</evidence>
<dbReference type="PANTHER" id="PTHR38037:SF1">
    <property type="entry name" value="ATP-DEPENDENT ZINC PROTEASE DOMAIN-CONTAINING PROTEIN-RELATED"/>
    <property type="match status" value="1"/>
</dbReference>
<dbReference type="AlphaFoldDB" id="A0A5M6D3D0"/>
<feature type="domain" description="Retropepsin-like aspartic endopeptidase" evidence="1">
    <location>
        <begin position="12"/>
        <end position="145"/>
    </location>
</feature>
<comment type="caution">
    <text evidence="2">The sequence shown here is derived from an EMBL/GenBank/DDBJ whole genome shotgun (WGS) entry which is preliminary data.</text>
</comment>
<dbReference type="EMBL" id="VWOX01000011">
    <property type="protein sequence ID" value="KAA5541110.1"/>
    <property type="molecule type" value="Genomic_DNA"/>
</dbReference>
<dbReference type="InterPro" id="IPR021109">
    <property type="entry name" value="Peptidase_aspartic_dom_sf"/>
</dbReference>
<sequence>MSSDSLPQPLPVVGWREWVSLPDLGISHIKAKVDTGAKSSSLHAINPENFRRGGTDFVRFEVHPHQRSDEKRIMCEAPLYDIRMVRSSSGEATERFVIQTSVRWRNETWLVEVTLADRTEMGFRMLLGREALRRRVLVDSSRSFCGGRLKRKKKH</sequence>
<dbReference type="PANTHER" id="PTHR38037">
    <property type="entry name" value="ZN_PROTEASE DOMAIN-CONTAINING PROTEIN"/>
    <property type="match status" value="1"/>
</dbReference>